<keyword evidence="1" id="KW-0106">Calcium</keyword>
<keyword evidence="3" id="KW-0812">Transmembrane</keyword>
<organism evidence="5">
    <name type="scientific">Odontella aurita</name>
    <dbReference type="NCBI Taxonomy" id="265563"/>
    <lineage>
        <taxon>Eukaryota</taxon>
        <taxon>Sar</taxon>
        <taxon>Stramenopiles</taxon>
        <taxon>Ochrophyta</taxon>
        <taxon>Bacillariophyta</taxon>
        <taxon>Mediophyceae</taxon>
        <taxon>Biddulphiophycidae</taxon>
        <taxon>Eupodiscales</taxon>
        <taxon>Odontellaceae</taxon>
        <taxon>Odontella</taxon>
    </lineage>
</organism>
<dbReference type="InterPro" id="IPR002048">
    <property type="entry name" value="EF_hand_dom"/>
</dbReference>
<dbReference type="CDD" id="cd00051">
    <property type="entry name" value="EFh"/>
    <property type="match status" value="1"/>
</dbReference>
<dbReference type="SMART" id="SM00054">
    <property type="entry name" value="EFh"/>
    <property type="match status" value="2"/>
</dbReference>
<name>A0A7S4HJH7_9STRA</name>
<feature type="region of interest" description="Disordered" evidence="2">
    <location>
        <begin position="1"/>
        <end position="75"/>
    </location>
</feature>
<dbReference type="PROSITE" id="PS50222">
    <property type="entry name" value="EF_HAND_2"/>
    <property type="match status" value="2"/>
</dbReference>
<feature type="domain" description="EF-hand" evidence="4">
    <location>
        <begin position="131"/>
        <end position="166"/>
    </location>
</feature>
<evidence type="ECO:0000259" key="4">
    <source>
        <dbReference type="PROSITE" id="PS50222"/>
    </source>
</evidence>
<dbReference type="SUPFAM" id="SSF47473">
    <property type="entry name" value="EF-hand"/>
    <property type="match status" value="1"/>
</dbReference>
<feature type="transmembrane region" description="Helical" evidence="3">
    <location>
        <begin position="254"/>
        <end position="274"/>
    </location>
</feature>
<evidence type="ECO:0000256" key="3">
    <source>
        <dbReference type="SAM" id="Phobius"/>
    </source>
</evidence>
<dbReference type="EMBL" id="HBKQ01001090">
    <property type="protein sequence ID" value="CAE2201131.1"/>
    <property type="molecule type" value="Transcribed_RNA"/>
</dbReference>
<evidence type="ECO:0000313" key="5">
    <source>
        <dbReference type="EMBL" id="CAE2201131.1"/>
    </source>
</evidence>
<accession>A0A7S4HJH7</accession>
<dbReference type="AlphaFoldDB" id="A0A7S4HJH7"/>
<dbReference type="PROSITE" id="PS00018">
    <property type="entry name" value="EF_HAND_1"/>
    <property type="match status" value="2"/>
</dbReference>
<dbReference type="Pfam" id="PF13499">
    <property type="entry name" value="EF-hand_7"/>
    <property type="match status" value="1"/>
</dbReference>
<gene>
    <name evidence="5" type="ORF">OAUR00152_LOCUS767</name>
</gene>
<evidence type="ECO:0000256" key="2">
    <source>
        <dbReference type="SAM" id="MobiDB-lite"/>
    </source>
</evidence>
<feature type="compositionally biased region" description="Basic residues" evidence="2">
    <location>
        <begin position="9"/>
        <end position="25"/>
    </location>
</feature>
<feature type="compositionally biased region" description="Polar residues" evidence="2">
    <location>
        <begin position="54"/>
        <end position="69"/>
    </location>
</feature>
<dbReference type="InterPro" id="IPR011992">
    <property type="entry name" value="EF-hand-dom_pair"/>
</dbReference>
<dbReference type="GO" id="GO:0005509">
    <property type="term" value="F:calcium ion binding"/>
    <property type="evidence" value="ECO:0007669"/>
    <property type="project" value="InterPro"/>
</dbReference>
<feature type="domain" description="EF-hand" evidence="4">
    <location>
        <begin position="83"/>
        <end position="118"/>
    </location>
</feature>
<protein>
    <recommendedName>
        <fullName evidence="4">EF-hand domain-containing protein</fullName>
    </recommendedName>
</protein>
<keyword evidence="3" id="KW-0472">Membrane</keyword>
<dbReference type="Gene3D" id="1.10.238.10">
    <property type="entry name" value="EF-hand"/>
    <property type="match status" value="1"/>
</dbReference>
<sequence>MVSSERNPSKKAKKKGFSFFRRRNSKKDLTAAEETAPLAAGGGATVRVPETKKSSGSNARGSARKSVSSGKAGRGSFWSRSNQFRKLSDWAFEVVDADKSGHVDKKELYSGLLLIHLNLASYMGPAACRPATREYVETIFDKMDDDGSGTLDRDEFADVMAVLCGQVMTRVVLQWSMTLMIVPLLAQFVLDGVVWANKSALEFWAQVDAVHLAWDHIVDIVSEFAEEHVPSMLWKAWDEACRYWTMVPESVLEVLPLTLLSCVLGGIAVPYMLFKIDDFFHGMADKKRDGKKKKA</sequence>
<reference evidence="5" key="1">
    <citation type="submission" date="2021-01" db="EMBL/GenBank/DDBJ databases">
        <authorList>
            <person name="Corre E."/>
            <person name="Pelletier E."/>
            <person name="Niang G."/>
            <person name="Scheremetjew M."/>
            <person name="Finn R."/>
            <person name="Kale V."/>
            <person name="Holt S."/>
            <person name="Cochrane G."/>
            <person name="Meng A."/>
            <person name="Brown T."/>
            <person name="Cohen L."/>
        </authorList>
    </citation>
    <scope>NUCLEOTIDE SEQUENCE</scope>
    <source>
        <strain evidence="5">Isolate 1302-5</strain>
    </source>
</reference>
<dbReference type="InterPro" id="IPR018247">
    <property type="entry name" value="EF_Hand_1_Ca_BS"/>
</dbReference>
<feature type="transmembrane region" description="Helical" evidence="3">
    <location>
        <begin position="175"/>
        <end position="196"/>
    </location>
</feature>
<keyword evidence="3" id="KW-1133">Transmembrane helix</keyword>
<proteinExistence type="predicted"/>
<evidence type="ECO:0000256" key="1">
    <source>
        <dbReference type="ARBA" id="ARBA00022837"/>
    </source>
</evidence>